<evidence type="ECO:0000256" key="2">
    <source>
        <dbReference type="ARBA" id="ARBA00007293"/>
    </source>
</evidence>
<keyword evidence="8" id="KW-1185">Reference proteome</keyword>
<evidence type="ECO:0000256" key="4">
    <source>
        <dbReference type="ARBA" id="ARBA00023288"/>
    </source>
</evidence>
<dbReference type="EMBL" id="CT867997">
    <property type="protein sequence ID" value="CAK58469.1"/>
    <property type="molecule type" value="Genomic_DNA"/>
</dbReference>
<dbReference type="Pfam" id="PF02991">
    <property type="entry name" value="ATG8"/>
    <property type="match status" value="1"/>
</dbReference>
<dbReference type="Gene3D" id="3.10.20.90">
    <property type="entry name" value="Phosphatidylinositol 3-kinase Catalytic Subunit, Chain A, domain 1"/>
    <property type="match status" value="1"/>
</dbReference>
<proteinExistence type="inferred from homology"/>
<keyword evidence="4 5" id="KW-0449">Lipoprotein</keyword>
<dbReference type="RefSeq" id="XP_001425867.1">
    <property type="nucleotide sequence ID" value="XM_001425830.1"/>
</dbReference>
<dbReference type="InParanoid" id="A0BIV2"/>
<dbReference type="GO" id="GO:0000423">
    <property type="term" value="P:mitophagy"/>
    <property type="evidence" value="ECO:0000318"/>
    <property type="project" value="GO_Central"/>
</dbReference>
<evidence type="ECO:0000256" key="3">
    <source>
        <dbReference type="ARBA" id="ARBA00023136"/>
    </source>
</evidence>
<evidence type="ECO:0000256" key="5">
    <source>
        <dbReference type="PIRSR" id="PIRSR604241-50"/>
    </source>
</evidence>
<accession>A0BIV2</accession>
<dbReference type="SUPFAM" id="SSF54236">
    <property type="entry name" value="Ubiquitin-like"/>
    <property type="match status" value="1"/>
</dbReference>
<sequence>MKFKYKIQNSYEQRTQQSFNLIEKHGQMIPVIIELVLKSRWLKEIFNKHKQFQKMIVRETISVQDLFNTLKYKYYPQMTPTFGIFIYVGGNKLLLHNSFPKSLKEFYEQNKDSDGWLYLALTFQECYG</sequence>
<comment type="subcellular location">
    <subcellularLocation>
        <location evidence="1">Membrane</location>
    </subcellularLocation>
</comment>
<dbReference type="GO" id="GO:0097352">
    <property type="term" value="P:autophagosome maturation"/>
    <property type="evidence" value="ECO:0000318"/>
    <property type="project" value="GO_Central"/>
</dbReference>
<dbReference type="OrthoDB" id="6738456at2759"/>
<evidence type="ECO:0000313" key="7">
    <source>
        <dbReference type="EMBL" id="CAK58469.1"/>
    </source>
</evidence>
<keyword evidence="6" id="KW-0072">Autophagy</keyword>
<protein>
    <recommendedName>
        <fullName evidence="6">Autophagy-related protein</fullName>
    </recommendedName>
</protein>
<dbReference type="Proteomes" id="UP000000600">
    <property type="component" value="Unassembled WGS sequence"/>
</dbReference>
<evidence type="ECO:0000256" key="1">
    <source>
        <dbReference type="ARBA" id="ARBA00004370"/>
    </source>
</evidence>
<dbReference type="HOGENOM" id="CLU_1974809_0_0_1"/>
<dbReference type="PANTHER" id="PTHR10969">
    <property type="entry name" value="MICROTUBULE-ASSOCIATED PROTEINS 1A/1B LIGHT CHAIN 3-RELATED"/>
    <property type="match status" value="1"/>
</dbReference>
<dbReference type="GO" id="GO:0008429">
    <property type="term" value="F:phosphatidylethanolamine binding"/>
    <property type="evidence" value="ECO:0000318"/>
    <property type="project" value="GO_Central"/>
</dbReference>
<dbReference type="GO" id="GO:0000045">
    <property type="term" value="P:autophagosome assembly"/>
    <property type="evidence" value="ECO:0000318"/>
    <property type="project" value="GO_Central"/>
</dbReference>
<dbReference type="GeneID" id="5011651"/>
<organism evidence="7 8">
    <name type="scientific">Paramecium tetraurelia</name>
    <dbReference type="NCBI Taxonomy" id="5888"/>
    <lineage>
        <taxon>Eukaryota</taxon>
        <taxon>Sar</taxon>
        <taxon>Alveolata</taxon>
        <taxon>Ciliophora</taxon>
        <taxon>Intramacronucleata</taxon>
        <taxon>Oligohymenophorea</taxon>
        <taxon>Peniculida</taxon>
        <taxon>Parameciidae</taxon>
        <taxon>Paramecium</taxon>
    </lineage>
</organism>
<dbReference type="InterPro" id="IPR029071">
    <property type="entry name" value="Ubiquitin-like_domsf"/>
</dbReference>
<dbReference type="AlphaFoldDB" id="A0BIV2"/>
<name>A0BIV2_PARTE</name>
<dbReference type="GO" id="GO:0006995">
    <property type="term" value="P:cellular response to nitrogen starvation"/>
    <property type="evidence" value="ECO:0000318"/>
    <property type="project" value="GO_Central"/>
</dbReference>
<dbReference type="FunFam" id="3.10.20.90:FF:000574">
    <property type="entry name" value="Autophagy-related protein"/>
    <property type="match status" value="1"/>
</dbReference>
<comment type="similarity">
    <text evidence="2 6">Belongs to the ATG8 family.</text>
</comment>
<dbReference type="GO" id="GO:0000421">
    <property type="term" value="C:autophagosome membrane"/>
    <property type="evidence" value="ECO:0000318"/>
    <property type="project" value="GO_Central"/>
</dbReference>
<gene>
    <name evidence="7" type="ORF">GSPATT00004842001</name>
</gene>
<dbReference type="KEGG" id="ptm:GSPATT00004842001"/>
<evidence type="ECO:0000313" key="8">
    <source>
        <dbReference type="Proteomes" id="UP000000600"/>
    </source>
</evidence>
<evidence type="ECO:0000256" key="6">
    <source>
        <dbReference type="RuleBase" id="RU004384"/>
    </source>
</evidence>
<feature type="lipid moiety-binding region" description="Phosphatidylserine amidated glycine; alternate" evidence="5">
    <location>
        <position position="128"/>
    </location>
</feature>
<dbReference type="InterPro" id="IPR004241">
    <property type="entry name" value="Atg8-like"/>
</dbReference>
<reference evidence="7 8" key="1">
    <citation type="journal article" date="2006" name="Nature">
        <title>Global trends of whole-genome duplications revealed by the ciliate Paramecium tetraurelia.</title>
        <authorList>
            <consortium name="Genoscope"/>
            <person name="Aury J.-M."/>
            <person name="Jaillon O."/>
            <person name="Duret L."/>
            <person name="Noel B."/>
            <person name="Jubin C."/>
            <person name="Porcel B.M."/>
            <person name="Segurens B."/>
            <person name="Daubin V."/>
            <person name="Anthouard V."/>
            <person name="Aiach N."/>
            <person name="Arnaiz O."/>
            <person name="Billaut A."/>
            <person name="Beisson J."/>
            <person name="Blanc I."/>
            <person name="Bouhouche K."/>
            <person name="Camara F."/>
            <person name="Duharcourt S."/>
            <person name="Guigo R."/>
            <person name="Gogendeau D."/>
            <person name="Katinka M."/>
            <person name="Keller A.-M."/>
            <person name="Kissmehl R."/>
            <person name="Klotz C."/>
            <person name="Koll F."/>
            <person name="Le Moue A."/>
            <person name="Lepere C."/>
            <person name="Malinsky S."/>
            <person name="Nowacki M."/>
            <person name="Nowak J.K."/>
            <person name="Plattner H."/>
            <person name="Poulain J."/>
            <person name="Ruiz F."/>
            <person name="Serrano V."/>
            <person name="Zagulski M."/>
            <person name="Dessen P."/>
            <person name="Betermier M."/>
            <person name="Weissenbach J."/>
            <person name="Scarpelli C."/>
            <person name="Schachter V."/>
            <person name="Sperling L."/>
            <person name="Meyer E."/>
            <person name="Cohen J."/>
            <person name="Wincker P."/>
        </authorList>
    </citation>
    <scope>NUCLEOTIDE SEQUENCE [LARGE SCALE GENOMIC DNA]</scope>
    <source>
        <strain evidence="7 8">Stock d4-2</strain>
    </source>
</reference>
<keyword evidence="3" id="KW-0472">Membrane</keyword>